<evidence type="ECO:0000313" key="3">
    <source>
        <dbReference type="Proteomes" id="UP000076154"/>
    </source>
</evidence>
<protein>
    <submittedName>
        <fullName evidence="2">Uncharacterized protein</fullName>
    </submittedName>
</protein>
<organism evidence="2 3">
    <name type="scientific">Hypsizygus marmoreus</name>
    <name type="common">White beech mushroom</name>
    <name type="synonym">Agaricus marmoreus</name>
    <dbReference type="NCBI Taxonomy" id="39966"/>
    <lineage>
        <taxon>Eukaryota</taxon>
        <taxon>Fungi</taxon>
        <taxon>Dikarya</taxon>
        <taxon>Basidiomycota</taxon>
        <taxon>Agaricomycotina</taxon>
        <taxon>Agaricomycetes</taxon>
        <taxon>Agaricomycetidae</taxon>
        <taxon>Agaricales</taxon>
        <taxon>Tricholomatineae</taxon>
        <taxon>Lyophyllaceae</taxon>
        <taxon>Hypsizygus</taxon>
    </lineage>
</organism>
<sequence length="29" mass="3485">MNSMTSFSIYYLVNLCHTSVWMSFMKMMT</sequence>
<name>A0A369KG34_HYPMA</name>
<accession>A0A369KG34</accession>
<evidence type="ECO:0000313" key="2">
    <source>
        <dbReference type="EMBL" id="RDB30743.1"/>
    </source>
</evidence>
<reference evidence="2" key="1">
    <citation type="submission" date="2018-04" db="EMBL/GenBank/DDBJ databases">
        <title>Whole genome sequencing of Hypsizygus marmoreus.</title>
        <authorList>
            <person name="Choi I.-G."/>
            <person name="Min B."/>
            <person name="Kim J.-G."/>
            <person name="Kim S."/>
            <person name="Oh Y.-L."/>
            <person name="Kong W.-S."/>
            <person name="Park H."/>
            <person name="Jeong J."/>
            <person name="Song E.-S."/>
        </authorList>
    </citation>
    <scope>NUCLEOTIDE SEQUENCE [LARGE SCALE GENOMIC DNA]</scope>
    <source>
        <strain evidence="2">51987-8</strain>
    </source>
</reference>
<proteinExistence type="predicted"/>
<dbReference type="EMBL" id="LUEZ02000004">
    <property type="protein sequence ID" value="RDB30743.1"/>
    <property type="molecule type" value="Genomic_DNA"/>
</dbReference>
<feature type="transmembrane region" description="Helical" evidence="1">
    <location>
        <begin position="6"/>
        <end position="24"/>
    </location>
</feature>
<comment type="caution">
    <text evidence="2">The sequence shown here is derived from an EMBL/GenBank/DDBJ whole genome shotgun (WGS) entry which is preliminary data.</text>
</comment>
<keyword evidence="1" id="KW-1133">Transmembrane helix</keyword>
<dbReference type="AlphaFoldDB" id="A0A369KG34"/>
<keyword evidence="1" id="KW-0812">Transmembrane</keyword>
<keyword evidence="3" id="KW-1185">Reference proteome</keyword>
<dbReference type="InParanoid" id="A0A369KG34"/>
<dbReference type="Proteomes" id="UP000076154">
    <property type="component" value="Unassembled WGS sequence"/>
</dbReference>
<evidence type="ECO:0000256" key="1">
    <source>
        <dbReference type="SAM" id="Phobius"/>
    </source>
</evidence>
<gene>
    <name evidence="2" type="ORF">Hypma_005996</name>
</gene>
<keyword evidence="1" id="KW-0472">Membrane</keyword>